<dbReference type="Proteomes" id="UP000290545">
    <property type="component" value="Unassembled WGS sequence"/>
</dbReference>
<evidence type="ECO:0000313" key="3">
    <source>
        <dbReference type="Proteomes" id="UP000290545"/>
    </source>
</evidence>
<feature type="domain" description="DUF5675" evidence="1">
    <location>
        <begin position="5"/>
        <end position="115"/>
    </location>
</feature>
<evidence type="ECO:0000313" key="2">
    <source>
        <dbReference type="EMBL" id="RXK87332.1"/>
    </source>
</evidence>
<comment type="caution">
    <text evidence="2">The sequence shown here is derived from an EMBL/GenBank/DDBJ whole genome shotgun (WGS) entry which is preliminary data.</text>
</comment>
<reference evidence="2 3" key="1">
    <citation type="submission" date="2019-01" db="EMBL/GenBank/DDBJ databases">
        <title>Filimonas sp. strain TTM-71.</title>
        <authorList>
            <person name="Chen W.-M."/>
        </authorList>
    </citation>
    <scope>NUCLEOTIDE SEQUENCE [LARGE SCALE GENOMIC DNA]</scope>
    <source>
        <strain evidence="2 3">TTM-71</strain>
    </source>
</reference>
<keyword evidence="3" id="KW-1185">Reference proteome</keyword>
<protein>
    <recommendedName>
        <fullName evidence="1">DUF5675 domain-containing protein</fullName>
    </recommendedName>
</protein>
<proteinExistence type="predicted"/>
<dbReference type="OrthoDB" id="707810at2"/>
<gene>
    <name evidence="2" type="ORF">ESB13_11300</name>
</gene>
<name>A0A4Q1DCY0_9BACT</name>
<dbReference type="EMBL" id="SDHZ01000001">
    <property type="protein sequence ID" value="RXK87332.1"/>
    <property type="molecule type" value="Genomic_DNA"/>
</dbReference>
<evidence type="ECO:0000259" key="1">
    <source>
        <dbReference type="Pfam" id="PF18925"/>
    </source>
</evidence>
<sequence length="139" mass="15514">MELELLRTYLPQGTNGVLRVNGIFCCYTIELPWQNNKPNASCIPEDSYYLDKRYSNRFKAHLQVMDVPGRKLILIHPANDALTELKGCIAPVSALTGPGRGTASKEALKNLRTLVYAALDKDDFVRLTIKAIQLPNPIT</sequence>
<dbReference type="Pfam" id="PF18925">
    <property type="entry name" value="DUF5675"/>
    <property type="match status" value="1"/>
</dbReference>
<dbReference type="AlphaFoldDB" id="A0A4Q1DCY0"/>
<dbReference type="InterPro" id="IPR043732">
    <property type="entry name" value="DUF5675"/>
</dbReference>
<accession>A0A4Q1DCY0</accession>
<organism evidence="2 3">
    <name type="scientific">Filimonas effusa</name>
    <dbReference type="NCBI Taxonomy" id="2508721"/>
    <lineage>
        <taxon>Bacteria</taxon>
        <taxon>Pseudomonadati</taxon>
        <taxon>Bacteroidota</taxon>
        <taxon>Chitinophagia</taxon>
        <taxon>Chitinophagales</taxon>
        <taxon>Chitinophagaceae</taxon>
        <taxon>Filimonas</taxon>
    </lineage>
</organism>
<dbReference type="RefSeq" id="WP_129003082.1">
    <property type="nucleotide sequence ID" value="NZ_SDHZ01000001.1"/>
</dbReference>